<evidence type="ECO:0000313" key="4">
    <source>
        <dbReference type="Proteomes" id="UP001229386"/>
    </source>
</evidence>
<dbReference type="Proteomes" id="UP000662438">
    <property type="component" value="Unassembled WGS sequence"/>
</dbReference>
<gene>
    <name evidence="1" type="ORF">ISX34_01230</name>
    <name evidence="2" type="ORF">QPR60_14210</name>
</gene>
<dbReference type="RefSeq" id="WP_032673938.1">
    <property type="nucleotide sequence ID" value="NZ_CP047715.1"/>
</dbReference>
<evidence type="ECO:0000313" key="2">
    <source>
        <dbReference type="EMBL" id="WMB13483.1"/>
    </source>
</evidence>
<name>A0AAX3Z8Z5_9ENTR</name>
<dbReference type="GeneID" id="93198751"/>
<reference evidence="2" key="2">
    <citation type="journal article" date="2023" name="J. Antimicrob. Chemother.">
        <title>Emergence of OXA-48-producing Enterobacter hormaechei in a Swiss companion animal clinic and their genetic relationship to clinical human isolates.</title>
        <authorList>
            <person name="Dona V."/>
            <person name="Nordmann P."/>
            <person name="Kittl S."/>
            <person name="Schuller S."/>
            <person name="Bouvier M."/>
            <person name="Poirel L."/>
            <person name="Endimiani A."/>
            <person name="Perreten V."/>
        </authorList>
    </citation>
    <scope>NUCLEOTIDE SEQUENCE</scope>
    <source>
        <strain evidence="2">Ehh_25</strain>
    </source>
</reference>
<dbReference type="EMBL" id="CP126746">
    <property type="protein sequence ID" value="WMB13483.1"/>
    <property type="molecule type" value="Genomic_DNA"/>
</dbReference>
<accession>A0AAX3Z8Z5</accession>
<dbReference type="EMBL" id="JADIXG010000001">
    <property type="protein sequence ID" value="MBF1968500.1"/>
    <property type="molecule type" value="Genomic_DNA"/>
</dbReference>
<sequence>MLTLFTINTCKSFGCRNLGLPISASADYRWPDYRLGFPALHCRACGSYPPLFDEQQFNEWLAAHLKAYATDNGYFCPECYSQKIICYGYNPQRTQRVQCRACKKVWTPKRQTKRSIVPPERIETISLIVPFQGSCAEQKLYVLISFDADRGSVLHISTNFTPHASGETLRYRWRGHIEPDLRHSDIVNRVDMREMQFLHRSQFDEIQYGSAALKRNARGAILRPVISAHGHFRVLNILFPQVKTHVISHECFLRGAAITAWADLFRQRHGELWFIEEEIHEAESEIPWTFLRTTQHGWWQTQWQLWGQGKNRRMVCSLTGGDKRNAKILSLTASRNFCHWLYKQAEYSHSTKLSAGRVMQILLSLANEYNHNLTQTLSGTSTG</sequence>
<organism evidence="2 4">
    <name type="scientific">Enterobacter hormaechei</name>
    <dbReference type="NCBI Taxonomy" id="158836"/>
    <lineage>
        <taxon>Bacteria</taxon>
        <taxon>Pseudomonadati</taxon>
        <taxon>Pseudomonadota</taxon>
        <taxon>Gammaproteobacteria</taxon>
        <taxon>Enterobacterales</taxon>
        <taxon>Enterobacteriaceae</taxon>
        <taxon>Enterobacter</taxon>
        <taxon>Enterobacter cloacae complex</taxon>
    </lineage>
</organism>
<dbReference type="Proteomes" id="UP001229386">
    <property type="component" value="Chromosome"/>
</dbReference>
<reference evidence="1 3" key="1">
    <citation type="submission" date="2020-10" db="EMBL/GenBank/DDBJ databases">
        <title>Genomic surveiliance of eskapee pathogens from blood stream infections in KZN.</title>
        <authorList>
            <person name="Hetsa B.A."/>
            <person name="Amoako D.G."/>
            <person name="Akebe A.L.K."/>
            <person name="Essack S."/>
        </authorList>
    </citation>
    <scope>NUCLEOTIDE SEQUENCE [LARGE SCALE GENOMIC DNA]</scope>
    <source>
        <strain evidence="1 3">E6</strain>
    </source>
</reference>
<dbReference type="AlphaFoldDB" id="A0AAX3Z8Z5"/>
<evidence type="ECO:0000313" key="1">
    <source>
        <dbReference type="EMBL" id="MBF1968500.1"/>
    </source>
</evidence>
<evidence type="ECO:0000313" key="3">
    <source>
        <dbReference type="Proteomes" id="UP000662438"/>
    </source>
</evidence>
<protein>
    <submittedName>
        <fullName evidence="2">Cytoplasmic protein</fullName>
    </submittedName>
</protein>
<proteinExistence type="predicted"/>